<dbReference type="RefSeq" id="WP_344228403.1">
    <property type="nucleotide sequence ID" value="NZ_BAAARI010000011.1"/>
</dbReference>
<protein>
    <submittedName>
        <fullName evidence="1">Terminase</fullName>
    </submittedName>
</protein>
<reference evidence="1 2" key="1">
    <citation type="journal article" date="2019" name="Int. J. Syst. Evol. Microbiol.">
        <title>The Global Catalogue of Microorganisms (GCM) 10K type strain sequencing project: providing services to taxonomists for standard genome sequencing and annotation.</title>
        <authorList>
            <consortium name="The Broad Institute Genomics Platform"/>
            <consortium name="The Broad Institute Genome Sequencing Center for Infectious Disease"/>
            <person name="Wu L."/>
            <person name="Ma J."/>
        </authorList>
    </citation>
    <scope>NUCLEOTIDE SEQUENCE [LARGE SCALE GENOMIC DNA]</scope>
    <source>
        <strain evidence="1 2">JCM 16365</strain>
    </source>
</reference>
<dbReference type="Proteomes" id="UP001500274">
    <property type="component" value="Unassembled WGS sequence"/>
</dbReference>
<organism evidence="1 2">
    <name type="scientific">Microbacterium binotii</name>
    <dbReference type="NCBI Taxonomy" id="462710"/>
    <lineage>
        <taxon>Bacteria</taxon>
        <taxon>Bacillati</taxon>
        <taxon>Actinomycetota</taxon>
        <taxon>Actinomycetes</taxon>
        <taxon>Micrococcales</taxon>
        <taxon>Microbacteriaceae</taxon>
        <taxon>Microbacterium</taxon>
    </lineage>
</organism>
<dbReference type="EMBL" id="BAAARI010000011">
    <property type="protein sequence ID" value="GAA2577404.1"/>
    <property type="molecule type" value="Genomic_DNA"/>
</dbReference>
<dbReference type="Gene3D" id="3.30.420.240">
    <property type="match status" value="1"/>
</dbReference>
<accession>A0ABN3PBL1</accession>
<evidence type="ECO:0000313" key="2">
    <source>
        <dbReference type="Proteomes" id="UP001500274"/>
    </source>
</evidence>
<keyword evidence="2" id="KW-1185">Reference proteome</keyword>
<evidence type="ECO:0000313" key="1">
    <source>
        <dbReference type="EMBL" id="GAA2577404.1"/>
    </source>
</evidence>
<name>A0ABN3PBL1_9MICO</name>
<comment type="caution">
    <text evidence="1">The sequence shown here is derived from an EMBL/GenBank/DDBJ whole genome shotgun (WGS) entry which is preliminary data.</text>
</comment>
<gene>
    <name evidence="1" type="ORF">GCM10009862_15900</name>
</gene>
<proteinExistence type="predicted"/>
<sequence>MPRRVITHPDHNRERSLGWLAVWWIESFVVHGRGDPQGQPIRYGDEYTQFYVDCYALDKNGRRFYGSAFLSRPKGTDKSGIAAALVLFEAFGPCRFAGWAKGGETYDFLGQTYVYRAGEPMGKPMHNPYVRVMATEEGQVGNTYDSVYYNLSDEDAPLFALKAAYGVDPGKTRVQLNRRDIIVPSTAGAASKDGGLETFAVFDETHLYNVPTLREMFRVVSRNLRKRKKVGTWYIETTTMYAPGEQSIAEETYHLANMIQEGKARRPNLLFDHRWADVESLEPIKVPIDPEHPEETRLETEDEYLKRLGDAFIEAYGDAMGWWTVEDLLDGLFDTHQSETETRRYFFNALVADANSWVSIAQWQRIGLAAALAEAKAKGVKLDWRPPRHGDTITLGFDGSESGDATVLIACRVSDGYIFPIRIWEAPDSKAAKHWRIDKTEVDAVVRQTFRDYKVVGFFADPPRFDDYVENWERDLGPQLVIGATKDKPIAFYTAQHAQMEKAVERAHAAISDRRVRHGNHLALTRHVMNARRWLKQSGGYVIGKDRHGSIHKMDAAVGLVLAYEATARYRKQHVEQQQMVPVRVR</sequence>